<evidence type="ECO:0000313" key="13">
    <source>
        <dbReference type="EMBL" id="AHN50435.1"/>
    </source>
</evidence>
<dbReference type="Gene3D" id="2.60.40.10">
    <property type="entry name" value="Immunoglobulins"/>
    <property type="match status" value="1"/>
</dbReference>
<dbReference type="SUPFAM" id="SSF48726">
    <property type="entry name" value="Immunoglobulin"/>
    <property type="match status" value="1"/>
</dbReference>
<evidence type="ECO:0000256" key="2">
    <source>
        <dbReference type="ARBA" id="ARBA00022692"/>
    </source>
</evidence>
<dbReference type="AlphaFoldDB" id="X2J7M9"/>
<feature type="chain" id="PRO_5004951390" evidence="11">
    <location>
        <begin position="19"/>
        <end position="254"/>
    </location>
</feature>
<keyword evidence="3" id="KW-0391">Immunity</keyword>
<dbReference type="Pfam" id="PF07654">
    <property type="entry name" value="C1-set"/>
    <property type="match status" value="1"/>
</dbReference>
<keyword evidence="5" id="KW-1064">Adaptive immunity</keyword>
<dbReference type="InterPro" id="IPR011162">
    <property type="entry name" value="MHC_I/II-like_Ag-recog"/>
</dbReference>
<dbReference type="SMART" id="SM00407">
    <property type="entry name" value="IGc1"/>
    <property type="match status" value="1"/>
</dbReference>
<proteinExistence type="evidence at transcript level"/>
<keyword evidence="2 10" id="KW-0812">Transmembrane</keyword>
<keyword evidence="7" id="KW-1015">Disulfide bond</keyword>
<feature type="signal peptide" evidence="11">
    <location>
        <begin position="1"/>
        <end position="18"/>
    </location>
</feature>
<keyword evidence="4 10" id="KW-1133">Transmembrane helix</keyword>
<evidence type="ECO:0000256" key="7">
    <source>
        <dbReference type="ARBA" id="ARBA00023157"/>
    </source>
</evidence>
<keyword evidence="8" id="KW-0325">Glycoprotein</keyword>
<dbReference type="GO" id="GO:0042613">
    <property type="term" value="C:MHC class II protein complex"/>
    <property type="evidence" value="ECO:0007669"/>
    <property type="project" value="UniProtKB-KW"/>
</dbReference>
<dbReference type="InterPro" id="IPR036179">
    <property type="entry name" value="Ig-like_dom_sf"/>
</dbReference>
<reference evidence="13" key="1">
    <citation type="journal article" date="2014" name="Infect. Genet. Evol.">
        <title>Genetic polymorphism of major histocompatibility complex class IIB alleles and pathogen resistance in the giant spiny frog Quasipaa spinosa.</title>
        <authorList>
            <person name="Yu X."/>
            <person name="Zheng R."/>
            <person name="Zhang J."/>
            <person name="Shen B."/>
            <person name="Dong B."/>
        </authorList>
    </citation>
    <scope>NUCLEOTIDE SEQUENCE</scope>
    <source>
        <tissue evidence="13">Spleen</tissue>
    </source>
</reference>
<dbReference type="InterPro" id="IPR007110">
    <property type="entry name" value="Ig-like_dom"/>
</dbReference>
<dbReference type="SMART" id="SM00921">
    <property type="entry name" value="MHC_II_beta"/>
    <property type="match status" value="1"/>
</dbReference>
<evidence type="ECO:0000256" key="10">
    <source>
        <dbReference type="SAM" id="Phobius"/>
    </source>
</evidence>
<organism evidence="13">
    <name type="scientific">Quasipaa spinosa</name>
    <name type="common">Giant spiny frog</name>
    <name type="synonym">Paa spinosa</name>
    <dbReference type="NCBI Taxonomy" id="109965"/>
    <lineage>
        <taxon>Eukaryota</taxon>
        <taxon>Metazoa</taxon>
        <taxon>Chordata</taxon>
        <taxon>Craniata</taxon>
        <taxon>Vertebrata</taxon>
        <taxon>Euteleostomi</taxon>
        <taxon>Amphibia</taxon>
        <taxon>Batrachia</taxon>
        <taxon>Anura</taxon>
        <taxon>Neobatrachia</taxon>
        <taxon>Ranoidea</taxon>
        <taxon>Dicroglossidae</taxon>
        <taxon>Dicroglossinae</taxon>
        <taxon>Quasipaa</taxon>
    </lineage>
</organism>
<evidence type="ECO:0000256" key="3">
    <source>
        <dbReference type="ARBA" id="ARBA00022859"/>
    </source>
</evidence>
<evidence type="ECO:0000256" key="4">
    <source>
        <dbReference type="ARBA" id="ARBA00022989"/>
    </source>
</evidence>
<dbReference type="GO" id="GO:0002250">
    <property type="term" value="P:adaptive immune response"/>
    <property type="evidence" value="ECO:0007669"/>
    <property type="project" value="UniProtKB-KW"/>
</dbReference>
<dbReference type="InterPro" id="IPR000353">
    <property type="entry name" value="MHC_II_b_N"/>
</dbReference>
<evidence type="ECO:0000256" key="6">
    <source>
        <dbReference type="ARBA" id="ARBA00023136"/>
    </source>
</evidence>
<dbReference type="InterPro" id="IPR014745">
    <property type="entry name" value="MHC_II_a/b_N"/>
</dbReference>
<dbReference type="InterPro" id="IPR050160">
    <property type="entry name" value="MHC/Immunoglobulin"/>
</dbReference>
<dbReference type="PANTHER" id="PTHR19944:SF99">
    <property type="entry name" value="HLA CLASS II HISTOCOMPATIBILITY ANTIGEN, DRB1 BETA CHAIN"/>
    <property type="match status" value="1"/>
</dbReference>
<feature type="domain" description="Ig-like" evidence="12">
    <location>
        <begin position="111"/>
        <end position="201"/>
    </location>
</feature>
<comment type="subcellular location">
    <subcellularLocation>
        <location evidence="1">Membrane</location>
        <topology evidence="1">Single-pass type I membrane protein</topology>
    </subcellularLocation>
</comment>
<dbReference type="Gene3D" id="3.10.320.10">
    <property type="entry name" value="Class II Histocompatibility Antigen, M Beta Chain, Chain B, domain 1"/>
    <property type="match status" value="1"/>
</dbReference>
<evidence type="ECO:0000256" key="11">
    <source>
        <dbReference type="SAM" id="SignalP"/>
    </source>
</evidence>
<dbReference type="PANTHER" id="PTHR19944">
    <property type="entry name" value="MHC CLASS II-RELATED"/>
    <property type="match status" value="1"/>
</dbReference>
<feature type="transmembrane region" description="Helical" evidence="10">
    <location>
        <begin position="214"/>
        <end position="236"/>
    </location>
</feature>
<evidence type="ECO:0000256" key="5">
    <source>
        <dbReference type="ARBA" id="ARBA00023130"/>
    </source>
</evidence>
<keyword evidence="11" id="KW-0732">Signal</keyword>
<evidence type="ECO:0000256" key="9">
    <source>
        <dbReference type="ARBA" id="ARBA00023182"/>
    </source>
</evidence>
<evidence type="ECO:0000256" key="1">
    <source>
        <dbReference type="ARBA" id="ARBA00004479"/>
    </source>
</evidence>
<dbReference type="GO" id="GO:0002504">
    <property type="term" value="P:antigen processing and presentation of peptide or polysaccharide antigen via MHC class II"/>
    <property type="evidence" value="ECO:0007669"/>
    <property type="project" value="UniProtKB-KW"/>
</dbReference>
<dbReference type="InterPro" id="IPR003597">
    <property type="entry name" value="Ig_C1-set"/>
</dbReference>
<dbReference type="PROSITE" id="PS50835">
    <property type="entry name" value="IG_LIKE"/>
    <property type="match status" value="1"/>
</dbReference>
<dbReference type="InterPro" id="IPR003006">
    <property type="entry name" value="Ig/MHC_CS"/>
</dbReference>
<dbReference type="InterPro" id="IPR013783">
    <property type="entry name" value="Ig-like_fold"/>
</dbReference>
<dbReference type="Pfam" id="PF00969">
    <property type="entry name" value="MHC_II_beta"/>
    <property type="match status" value="1"/>
</dbReference>
<dbReference type="EMBL" id="KJ082083">
    <property type="protein sequence ID" value="AHN50435.1"/>
    <property type="molecule type" value="mRNA"/>
</dbReference>
<dbReference type="PROSITE" id="PS00290">
    <property type="entry name" value="IG_MHC"/>
    <property type="match status" value="1"/>
</dbReference>
<protein>
    <submittedName>
        <fullName evidence="13">MHC class II beta-chain</fullName>
    </submittedName>
</protein>
<keyword evidence="9" id="KW-0491">MHC II</keyword>
<dbReference type="FunFam" id="3.10.320.10:FF:000001">
    <property type="entry name" value="HLA class II histocompatibility antigen, DRB1-1 beta chain"/>
    <property type="match status" value="1"/>
</dbReference>
<keyword evidence="6 10" id="KW-0472">Membrane</keyword>
<name>X2J7M9_QUASP</name>
<dbReference type="SUPFAM" id="SSF54452">
    <property type="entry name" value="MHC antigen-recognition domain"/>
    <property type="match status" value="1"/>
</dbReference>
<accession>X2J7M9</accession>
<sequence>MVSLSLLSVLTVLSTSHPDDFVYQFRGQCYYRNGTEDIQLLKRWFYNREEYVYFDSDRGIYIAKTELGRPDAKYWNSQPDVLAEARAAVDRVCRHNYQIYKPAAIDRKSEPRIKIIYAQATDQEYEEILTCFVGSFFPPMIKVTWLKNGVEESEKVTSTELLNDGDWTYQIHVNLETTIQHGDVFTCRVEHSSLTAPAKVQWKPETSDSARSKMLTGIVGFVLGLVFFIIGLLVYLRNTKGIRFLPVTQNNPIS</sequence>
<evidence type="ECO:0000256" key="8">
    <source>
        <dbReference type="ARBA" id="ARBA00023180"/>
    </source>
</evidence>
<evidence type="ECO:0000259" key="12">
    <source>
        <dbReference type="PROSITE" id="PS50835"/>
    </source>
</evidence>